<comment type="subcellular location">
    <subcellularLocation>
        <location evidence="1">Nucleus membrane</location>
        <topology evidence="1">Multi-pass membrane protein</topology>
    </subcellularLocation>
    <subcellularLocation>
        <location evidence="2">Nucleus</location>
        <location evidence="2">Nuclear pore complex</location>
    </subcellularLocation>
</comment>
<reference evidence="15" key="1">
    <citation type="journal article" date="2018" name="Nat. Microbiol.">
        <title>Leveraging single-cell genomics to expand the fungal tree of life.</title>
        <authorList>
            <person name="Ahrendt S.R."/>
            <person name="Quandt C.A."/>
            <person name="Ciobanu D."/>
            <person name="Clum A."/>
            <person name="Salamov A."/>
            <person name="Andreopoulos B."/>
            <person name="Cheng J.F."/>
            <person name="Woyke T."/>
            <person name="Pelin A."/>
            <person name="Henrissat B."/>
            <person name="Reynolds N.K."/>
            <person name="Benny G.L."/>
            <person name="Smith M.E."/>
            <person name="James T.Y."/>
            <person name="Grigoriev I.V."/>
        </authorList>
    </citation>
    <scope>NUCLEOTIDE SEQUENCE [LARGE SCALE GENOMIC DNA]</scope>
    <source>
        <strain evidence="15">RSA 1356</strain>
    </source>
</reference>
<comment type="similarity">
    <text evidence="3">Belongs to the NDC1 family.</text>
</comment>
<dbReference type="STRING" id="78915.A0A4P9XWZ0"/>
<evidence type="ECO:0000313" key="15">
    <source>
        <dbReference type="Proteomes" id="UP000271241"/>
    </source>
</evidence>
<feature type="transmembrane region" description="Helical" evidence="13">
    <location>
        <begin position="45"/>
        <end position="70"/>
    </location>
</feature>
<evidence type="ECO:0000256" key="11">
    <source>
        <dbReference type="ARBA" id="ARBA00023136"/>
    </source>
</evidence>
<evidence type="ECO:0000256" key="5">
    <source>
        <dbReference type="ARBA" id="ARBA00022692"/>
    </source>
</evidence>
<gene>
    <name evidence="14" type="ORF">THASP1DRAFT_21536</name>
</gene>
<protein>
    <submittedName>
        <fullName evidence="14">Nucleoporin protein Ndc1-Nup</fullName>
    </submittedName>
</protein>
<proteinExistence type="inferred from homology"/>
<dbReference type="PANTHER" id="PTHR13269">
    <property type="entry name" value="NUCLEOPORIN NDC1"/>
    <property type="match status" value="1"/>
</dbReference>
<keyword evidence="15" id="KW-1185">Reference proteome</keyword>
<feature type="transmembrane region" description="Helical" evidence="13">
    <location>
        <begin position="201"/>
        <end position="223"/>
    </location>
</feature>
<feature type="transmembrane region" description="Helical" evidence="13">
    <location>
        <begin position="16"/>
        <end position="33"/>
    </location>
</feature>
<dbReference type="GO" id="GO:0070762">
    <property type="term" value="C:nuclear pore transmembrane ring"/>
    <property type="evidence" value="ECO:0007669"/>
    <property type="project" value="TreeGrafter"/>
</dbReference>
<evidence type="ECO:0000256" key="1">
    <source>
        <dbReference type="ARBA" id="ARBA00004232"/>
    </source>
</evidence>
<dbReference type="PANTHER" id="PTHR13269:SF6">
    <property type="entry name" value="NUCLEOPORIN NDC1"/>
    <property type="match status" value="1"/>
</dbReference>
<keyword evidence="4" id="KW-0813">Transport</keyword>
<keyword evidence="7" id="KW-0653">Protein transport</keyword>
<dbReference type="GO" id="GO:0015031">
    <property type="term" value="P:protein transport"/>
    <property type="evidence" value="ECO:0007669"/>
    <property type="project" value="UniProtKB-KW"/>
</dbReference>
<name>A0A4P9XWZ0_9FUNG</name>
<feature type="transmembrane region" description="Helical" evidence="13">
    <location>
        <begin position="90"/>
        <end position="108"/>
    </location>
</feature>
<keyword evidence="9" id="KW-0811">Translocation</keyword>
<evidence type="ECO:0000256" key="8">
    <source>
        <dbReference type="ARBA" id="ARBA00022989"/>
    </source>
</evidence>
<evidence type="ECO:0000256" key="3">
    <source>
        <dbReference type="ARBA" id="ARBA00005760"/>
    </source>
</evidence>
<organism evidence="14 15">
    <name type="scientific">Thamnocephalis sphaerospora</name>
    <dbReference type="NCBI Taxonomy" id="78915"/>
    <lineage>
        <taxon>Eukaryota</taxon>
        <taxon>Fungi</taxon>
        <taxon>Fungi incertae sedis</taxon>
        <taxon>Zoopagomycota</taxon>
        <taxon>Zoopagomycotina</taxon>
        <taxon>Zoopagomycetes</taxon>
        <taxon>Zoopagales</taxon>
        <taxon>Sigmoideomycetaceae</taxon>
        <taxon>Thamnocephalis</taxon>
    </lineage>
</organism>
<dbReference type="GO" id="GO:0005816">
    <property type="term" value="C:spindle pole body"/>
    <property type="evidence" value="ECO:0007669"/>
    <property type="project" value="TreeGrafter"/>
</dbReference>
<dbReference type="InterPro" id="IPR019049">
    <property type="entry name" value="Nucleoporin_prot_Ndc1/Nup"/>
</dbReference>
<evidence type="ECO:0000256" key="7">
    <source>
        <dbReference type="ARBA" id="ARBA00022927"/>
    </source>
</evidence>
<dbReference type="GO" id="GO:0030674">
    <property type="term" value="F:protein-macromolecule adaptor activity"/>
    <property type="evidence" value="ECO:0007669"/>
    <property type="project" value="TreeGrafter"/>
</dbReference>
<dbReference type="GO" id="GO:0006999">
    <property type="term" value="P:nuclear pore organization"/>
    <property type="evidence" value="ECO:0007669"/>
    <property type="project" value="TreeGrafter"/>
</dbReference>
<evidence type="ECO:0000256" key="4">
    <source>
        <dbReference type="ARBA" id="ARBA00022448"/>
    </source>
</evidence>
<keyword evidence="12" id="KW-0539">Nucleus</keyword>
<dbReference type="OrthoDB" id="67850at2759"/>
<keyword evidence="8 13" id="KW-1133">Transmembrane helix</keyword>
<sequence>MDGYTARCTAVLQQRMLAAVVHVALFTYGYLYLWQMNVFTDGFDLLLNVFSIGQLFGTAFALAPLLALLVYRKFSLQDCSELGRVFSQLLTLRAGLAFGVYTASAVLISKSYYSISGSQYANIFYRDQYTNKYVVNDGTLYVYWHAVVLGIVYGGRHIITQRDHIRFTMTQQTRYFALKGRLPTIMASAWRGSLRFTRSFLIAYLLLGPATYAIVQSTIGFVVGALDAGGSRFGHLWNIPLLLRSTLAGVLCVVCWETVNELFEVYFTEPVSVSLECDKPFAALASGLRCAEKALIQRLAFLELWRLARFDQQWRVALFADVESRPTGWRQVCDACLDALEEFRSGLTGVPAAKPAPPVEPSKPAVLRDRPATRVKQADIYVTKRRNRPAAKKTGTLPPAPGAGFLGRMRSWMAAMLENLLAQWPAGRRLVWSRLACQASQPFADMERHIWAAQSLSALSAASYREDRYGGVQRDVPRILECYLACIVALEASIATSPLRALDTVRGDLDHAQIVHRQTLAMLDVLHGCVYEVTNTFYETLRVFEFPPAVTQRLQRYLEFRAA</sequence>
<evidence type="ECO:0000256" key="6">
    <source>
        <dbReference type="ARBA" id="ARBA00022816"/>
    </source>
</evidence>
<evidence type="ECO:0000256" key="13">
    <source>
        <dbReference type="SAM" id="Phobius"/>
    </source>
</evidence>
<feature type="transmembrane region" description="Helical" evidence="13">
    <location>
        <begin position="141"/>
        <end position="159"/>
    </location>
</feature>
<dbReference type="GO" id="GO:0031965">
    <property type="term" value="C:nuclear membrane"/>
    <property type="evidence" value="ECO:0007669"/>
    <property type="project" value="UniProtKB-SubCell"/>
</dbReference>
<keyword evidence="6" id="KW-0509">mRNA transport</keyword>
<evidence type="ECO:0000256" key="10">
    <source>
        <dbReference type="ARBA" id="ARBA00023132"/>
    </source>
</evidence>
<evidence type="ECO:0000313" key="14">
    <source>
        <dbReference type="EMBL" id="RKP10824.1"/>
    </source>
</evidence>
<dbReference type="Proteomes" id="UP000271241">
    <property type="component" value="Unassembled WGS sequence"/>
</dbReference>
<accession>A0A4P9XWZ0</accession>
<evidence type="ECO:0000256" key="12">
    <source>
        <dbReference type="ARBA" id="ARBA00023242"/>
    </source>
</evidence>
<dbReference type="AlphaFoldDB" id="A0A4P9XWZ0"/>
<keyword evidence="5 13" id="KW-0812">Transmembrane</keyword>
<evidence type="ECO:0000256" key="2">
    <source>
        <dbReference type="ARBA" id="ARBA00004567"/>
    </source>
</evidence>
<evidence type="ECO:0000256" key="9">
    <source>
        <dbReference type="ARBA" id="ARBA00023010"/>
    </source>
</evidence>
<dbReference type="Pfam" id="PF09531">
    <property type="entry name" value="Ndc1_Nup"/>
    <property type="match status" value="1"/>
</dbReference>
<dbReference type="EMBL" id="KZ992436">
    <property type="protein sequence ID" value="RKP10824.1"/>
    <property type="molecule type" value="Genomic_DNA"/>
</dbReference>
<dbReference type="GO" id="GO:0051028">
    <property type="term" value="P:mRNA transport"/>
    <property type="evidence" value="ECO:0007669"/>
    <property type="project" value="UniProtKB-KW"/>
</dbReference>
<keyword evidence="11 13" id="KW-0472">Membrane</keyword>
<keyword evidence="10" id="KW-0906">Nuclear pore complex</keyword>